<dbReference type="EMBL" id="LT598490">
    <property type="protein sequence ID" value="SCW02850.1"/>
    <property type="molecule type" value="Genomic_DNA"/>
</dbReference>
<dbReference type="OrthoDB" id="4033961at2759"/>
<sequence length="223" mass="24878">MLQIITTPLILVVSTAVPLVVTVETLQMRGGLENSTSTRNLTRQLLKFWCLHALCRSVPNPVLYMVRALPLMNFVELVVWTLLARELLRQLYSCTVPTGSTVAASAPRNGSWFGYLYYDAHQSSGRYVFGHVSVWLLQTVEKWPLDVRLLDKLYQAFMGAVGRVGISSAASKANGGKNEPKSWGWSAEWFRQTASSEGLEEEYDMLEDVLGDMRGARSEARSG</sequence>
<evidence type="ECO:0000313" key="2">
    <source>
        <dbReference type="EMBL" id="SCW02850.1"/>
    </source>
</evidence>
<proteinExistence type="predicted"/>
<dbReference type="OMA" id="FCEMEAG"/>
<dbReference type="AlphaFoldDB" id="A0A1G4MG84"/>
<keyword evidence="3" id="KW-1185">Reference proteome</keyword>
<keyword evidence="1" id="KW-0732">Signal</keyword>
<organism evidence="2 3">
    <name type="scientific">Lachancea fermentati</name>
    <name type="common">Zygosaccharomyces fermentati</name>
    <dbReference type="NCBI Taxonomy" id="4955"/>
    <lineage>
        <taxon>Eukaryota</taxon>
        <taxon>Fungi</taxon>
        <taxon>Dikarya</taxon>
        <taxon>Ascomycota</taxon>
        <taxon>Saccharomycotina</taxon>
        <taxon>Saccharomycetes</taxon>
        <taxon>Saccharomycetales</taxon>
        <taxon>Saccharomycetaceae</taxon>
        <taxon>Lachancea</taxon>
    </lineage>
</organism>
<evidence type="ECO:0000313" key="3">
    <source>
        <dbReference type="Proteomes" id="UP000190831"/>
    </source>
</evidence>
<evidence type="ECO:0000256" key="1">
    <source>
        <dbReference type="SAM" id="SignalP"/>
    </source>
</evidence>
<name>A0A1G4MG84_LACFM</name>
<feature type="signal peptide" evidence="1">
    <location>
        <begin position="1"/>
        <end position="16"/>
    </location>
</feature>
<protein>
    <submittedName>
        <fullName evidence="2">LAFE_0F15654g1_1</fullName>
    </submittedName>
</protein>
<dbReference type="Proteomes" id="UP000190831">
    <property type="component" value="Chromosome F"/>
</dbReference>
<accession>A0A1G4MG84</accession>
<feature type="chain" id="PRO_5009237332" evidence="1">
    <location>
        <begin position="17"/>
        <end position="223"/>
    </location>
</feature>
<reference evidence="3" key="1">
    <citation type="submission" date="2016-03" db="EMBL/GenBank/DDBJ databases">
        <authorList>
            <person name="Devillers H."/>
        </authorList>
    </citation>
    <scope>NUCLEOTIDE SEQUENCE [LARGE SCALE GENOMIC DNA]</scope>
</reference>
<gene>
    <name evidence="2" type="ORF">LAFE_0F15654G</name>
</gene>